<dbReference type="RefSeq" id="WP_343863877.1">
    <property type="nucleotide sequence ID" value="NZ_BAAACX010000017.1"/>
</dbReference>
<gene>
    <name evidence="1" type="ORF">GCM10008933_38400</name>
</gene>
<sequence length="208" mass="23294">MAATENGMKIQIPNTYRIETPENPNIQRKHNEFQDKKEFVETKGTGRRTTRVLDESVDATLISRVKNIRNSLPSDLSRSGNVGLAEVDIPGLKKEFYAHSGIDVLSDARSSTSIVSDISLKPTNPTFKASTDITIDGRDLLRDIDTEYKILNDVASQLGSKFDIKGNLTLFTEKPPCASCSKVIDEFMTRYKNITIEVVHNNHQRILP</sequence>
<protein>
    <recommendedName>
        <fullName evidence="3">Deaminase</fullName>
    </recommendedName>
</protein>
<name>A0ABN0YPM5_9BACL</name>
<keyword evidence="2" id="KW-1185">Reference proteome</keyword>
<evidence type="ECO:0008006" key="3">
    <source>
        <dbReference type="Google" id="ProtNLM"/>
    </source>
</evidence>
<dbReference type="Pfam" id="PF14424">
    <property type="entry name" value="Toxin-deaminase"/>
    <property type="match status" value="1"/>
</dbReference>
<reference evidence="1 2" key="1">
    <citation type="journal article" date="2019" name="Int. J. Syst. Evol. Microbiol.">
        <title>The Global Catalogue of Microorganisms (GCM) 10K type strain sequencing project: providing services to taxonomists for standard genome sequencing and annotation.</title>
        <authorList>
            <consortium name="The Broad Institute Genomics Platform"/>
            <consortium name="The Broad Institute Genome Sequencing Center for Infectious Disease"/>
            <person name="Wu L."/>
            <person name="Ma J."/>
        </authorList>
    </citation>
    <scope>NUCLEOTIDE SEQUENCE [LARGE SCALE GENOMIC DNA]</scope>
    <source>
        <strain evidence="1 2">JCM 12774</strain>
    </source>
</reference>
<dbReference type="EMBL" id="BAAACX010000017">
    <property type="protein sequence ID" value="GAA0404331.1"/>
    <property type="molecule type" value="Genomic_DNA"/>
</dbReference>
<dbReference type="Proteomes" id="UP001500340">
    <property type="component" value="Unassembled WGS sequence"/>
</dbReference>
<organism evidence="1 2">
    <name type="scientific">Paenibacillus motobuensis</name>
    <dbReference type="NCBI Taxonomy" id="295324"/>
    <lineage>
        <taxon>Bacteria</taxon>
        <taxon>Bacillati</taxon>
        <taxon>Bacillota</taxon>
        <taxon>Bacilli</taxon>
        <taxon>Bacillales</taxon>
        <taxon>Paenibacillaceae</taxon>
        <taxon>Paenibacillus</taxon>
    </lineage>
</organism>
<evidence type="ECO:0000313" key="1">
    <source>
        <dbReference type="EMBL" id="GAA0404331.1"/>
    </source>
</evidence>
<accession>A0ABN0YPM5</accession>
<proteinExistence type="predicted"/>
<comment type="caution">
    <text evidence="1">The sequence shown here is derived from an EMBL/GenBank/DDBJ whole genome shotgun (WGS) entry which is preliminary data.</text>
</comment>
<evidence type="ECO:0000313" key="2">
    <source>
        <dbReference type="Proteomes" id="UP001500340"/>
    </source>
</evidence>
<dbReference type="InterPro" id="IPR032721">
    <property type="entry name" value="Toxin-deaminase"/>
</dbReference>